<dbReference type="SMART" id="SM00409">
    <property type="entry name" value="IG"/>
    <property type="match status" value="1"/>
</dbReference>
<keyword evidence="2" id="KW-0472">Membrane</keyword>
<evidence type="ECO:0000256" key="1">
    <source>
        <dbReference type="ARBA" id="ARBA00023319"/>
    </source>
</evidence>
<gene>
    <name evidence="5" type="ORF">MATL_G00013700</name>
</gene>
<feature type="signal peptide" evidence="3">
    <location>
        <begin position="1"/>
        <end position="19"/>
    </location>
</feature>
<dbReference type="GO" id="GO:0030183">
    <property type="term" value="P:B cell differentiation"/>
    <property type="evidence" value="ECO:0007669"/>
    <property type="project" value="TreeGrafter"/>
</dbReference>
<keyword evidence="6" id="KW-1185">Reference proteome</keyword>
<dbReference type="InterPro" id="IPR007110">
    <property type="entry name" value="Ig-like_dom"/>
</dbReference>
<evidence type="ECO:0000256" key="2">
    <source>
        <dbReference type="SAM" id="Phobius"/>
    </source>
</evidence>
<dbReference type="Gene3D" id="2.60.40.10">
    <property type="entry name" value="Immunoglobulins"/>
    <property type="match status" value="1"/>
</dbReference>
<feature type="transmembrane region" description="Helical" evidence="2">
    <location>
        <begin position="134"/>
        <end position="153"/>
    </location>
</feature>
<evidence type="ECO:0000313" key="6">
    <source>
        <dbReference type="Proteomes" id="UP001046870"/>
    </source>
</evidence>
<feature type="chain" id="PRO_5038537474" description="Ig-like domain-containing protein" evidence="3">
    <location>
        <begin position="20"/>
        <end position="208"/>
    </location>
</feature>
<dbReference type="EMBL" id="JAFDVH010000001">
    <property type="protein sequence ID" value="KAG7492316.1"/>
    <property type="molecule type" value="Genomic_DNA"/>
</dbReference>
<keyword evidence="1" id="KW-0393">Immunoglobulin domain</keyword>
<reference evidence="5" key="1">
    <citation type="submission" date="2021-01" db="EMBL/GenBank/DDBJ databases">
        <authorList>
            <person name="Zahm M."/>
            <person name="Roques C."/>
            <person name="Cabau C."/>
            <person name="Klopp C."/>
            <person name="Donnadieu C."/>
            <person name="Jouanno E."/>
            <person name="Lampietro C."/>
            <person name="Louis A."/>
            <person name="Herpin A."/>
            <person name="Echchiki A."/>
            <person name="Berthelot C."/>
            <person name="Parey E."/>
            <person name="Roest-Crollius H."/>
            <person name="Braasch I."/>
            <person name="Postlethwait J."/>
            <person name="Bobe J."/>
            <person name="Montfort J."/>
            <person name="Bouchez O."/>
            <person name="Begum T."/>
            <person name="Mejri S."/>
            <person name="Adams A."/>
            <person name="Chen W.-J."/>
            <person name="Guiguen Y."/>
        </authorList>
    </citation>
    <scope>NUCLEOTIDE SEQUENCE</scope>
    <source>
        <strain evidence="5">YG-15Mar2019-1</strain>
        <tissue evidence="5">Brain</tissue>
    </source>
</reference>
<dbReference type="Proteomes" id="UP001046870">
    <property type="component" value="Chromosome 1"/>
</dbReference>
<proteinExistence type="predicted"/>
<keyword evidence="3" id="KW-0732">Signal</keyword>
<dbReference type="PANTHER" id="PTHR14334:SF2">
    <property type="entry name" value="B-CELL ANTIGEN RECEPTOR COMPLEX-ASSOCIATED PROTEIN BETA CHAIN"/>
    <property type="match status" value="1"/>
</dbReference>
<evidence type="ECO:0000256" key="3">
    <source>
        <dbReference type="SAM" id="SignalP"/>
    </source>
</evidence>
<evidence type="ECO:0000259" key="4">
    <source>
        <dbReference type="PROSITE" id="PS50835"/>
    </source>
</evidence>
<keyword evidence="2" id="KW-0812">Transmembrane</keyword>
<comment type="caution">
    <text evidence="5">The sequence shown here is derived from an EMBL/GenBank/DDBJ whole genome shotgun (WGS) entry which is preliminary data.</text>
</comment>
<accession>A0A9D3QHG3</accession>
<dbReference type="AlphaFoldDB" id="A0A9D3QHG3"/>
<name>A0A9D3QHG3_MEGAT</name>
<sequence>MQCVFLGFYLLALVNFSVSQEILQRPRFLGVKRLRNVRVFCIVPEEQASGVIQWYKVSKHTSELQKPIVENDRLKIAQLSKARNAWIGIEKAQPEDSGVYYCKINNTLGSGTELQVYRHIDAEEAMRRTKMKDVMIIIQALLLVSCVLAPLLLHLKKAKEEDAIYEEPEEDHTYEGLEIEHCGLYEDIPALSQPSEATWEQTESPSQE</sequence>
<feature type="domain" description="Ig-like" evidence="4">
    <location>
        <begin position="37"/>
        <end position="121"/>
    </location>
</feature>
<keyword evidence="2" id="KW-1133">Transmembrane helix</keyword>
<dbReference type="OrthoDB" id="9894386at2759"/>
<dbReference type="InterPro" id="IPR013783">
    <property type="entry name" value="Ig-like_fold"/>
</dbReference>
<dbReference type="PANTHER" id="PTHR14334">
    <property type="entry name" value="B-CELL ANTIGEN RECEPTOR COMPLEX-ASSOCIATED PROTEIN"/>
    <property type="match status" value="1"/>
</dbReference>
<evidence type="ECO:0000313" key="5">
    <source>
        <dbReference type="EMBL" id="KAG7492316.1"/>
    </source>
</evidence>
<dbReference type="InterPro" id="IPR013106">
    <property type="entry name" value="Ig_V-set"/>
</dbReference>
<dbReference type="InterPro" id="IPR003599">
    <property type="entry name" value="Ig_sub"/>
</dbReference>
<dbReference type="PROSITE" id="PS50835">
    <property type="entry name" value="IG_LIKE"/>
    <property type="match status" value="1"/>
</dbReference>
<dbReference type="GO" id="GO:0009897">
    <property type="term" value="C:external side of plasma membrane"/>
    <property type="evidence" value="ECO:0007669"/>
    <property type="project" value="TreeGrafter"/>
</dbReference>
<dbReference type="InterPro" id="IPR036179">
    <property type="entry name" value="Ig-like_dom_sf"/>
</dbReference>
<dbReference type="GO" id="GO:0050853">
    <property type="term" value="P:B cell receptor signaling pathway"/>
    <property type="evidence" value="ECO:0007669"/>
    <property type="project" value="TreeGrafter"/>
</dbReference>
<dbReference type="GO" id="GO:0019815">
    <property type="term" value="C:B cell receptor complex"/>
    <property type="evidence" value="ECO:0007669"/>
    <property type="project" value="TreeGrafter"/>
</dbReference>
<protein>
    <recommendedName>
        <fullName evidence="4">Ig-like domain-containing protein</fullName>
    </recommendedName>
</protein>
<organism evidence="5 6">
    <name type="scientific">Megalops atlanticus</name>
    <name type="common">Tarpon</name>
    <name type="synonym">Clupea gigantea</name>
    <dbReference type="NCBI Taxonomy" id="7932"/>
    <lineage>
        <taxon>Eukaryota</taxon>
        <taxon>Metazoa</taxon>
        <taxon>Chordata</taxon>
        <taxon>Craniata</taxon>
        <taxon>Vertebrata</taxon>
        <taxon>Euteleostomi</taxon>
        <taxon>Actinopterygii</taxon>
        <taxon>Neopterygii</taxon>
        <taxon>Teleostei</taxon>
        <taxon>Elopiformes</taxon>
        <taxon>Megalopidae</taxon>
        <taxon>Megalops</taxon>
    </lineage>
</organism>
<dbReference type="SUPFAM" id="SSF48726">
    <property type="entry name" value="Immunoglobulin"/>
    <property type="match status" value="1"/>
</dbReference>
<dbReference type="Pfam" id="PF07686">
    <property type="entry name" value="V-set"/>
    <property type="match status" value="1"/>
</dbReference>